<evidence type="ECO:0000256" key="2">
    <source>
        <dbReference type="ARBA" id="ARBA00005528"/>
    </source>
</evidence>
<evidence type="ECO:0000256" key="9">
    <source>
        <dbReference type="ARBA" id="ARBA00022691"/>
    </source>
</evidence>
<dbReference type="AlphaFoldDB" id="A0A417Z8W9"/>
<dbReference type="SUPFAM" id="SSF88697">
    <property type="entry name" value="PUA domain-like"/>
    <property type="match status" value="1"/>
</dbReference>
<evidence type="ECO:0000256" key="10">
    <source>
        <dbReference type="ARBA" id="ARBA00025699"/>
    </source>
</evidence>
<dbReference type="Pfam" id="PF04452">
    <property type="entry name" value="Methyltrans_RNA"/>
    <property type="match status" value="1"/>
</dbReference>
<organism evidence="15 16">
    <name type="scientific">Dermacoccus abyssi</name>
    <dbReference type="NCBI Taxonomy" id="322596"/>
    <lineage>
        <taxon>Bacteria</taxon>
        <taxon>Bacillati</taxon>
        <taxon>Actinomycetota</taxon>
        <taxon>Actinomycetes</taxon>
        <taxon>Micrococcales</taxon>
        <taxon>Dermacoccaceae</taxon>
        <taxon>Dermacoccus</taxon>
    </lineage>
</organism>
<evidence type="ECO:0000256" key="7">
    <source>
        <dbReference type="ARBA" id="ARBA00022603"/>
    </source>
</evidence>
<dbReference type="PANTHER" id="PTHR30027">
    <property type="entry name" value="RIBOSOMAL RNA SMALL SUBUNIT METHYLTRANSFERASE E"/>
    <property type="match status" value="1"/>
</dbReference>
<dbReference type="InterPro" id="IPR006700">
    <property type="entry name" value="RsmE"/>
</dbReference>
<dbReference type="SUPFAM" id="SSF75217">
    <property type="entry name" value="alpha/beta knot"/>
    <property type="match status" value="1"/>
</dbReference>
<keyword evidence="7 12" id="KW-0489">Methyltransferase</keyword>
<keyword evidence="9 12" id="KW-0949">S-adenosyl-L-methionine</keyword>
<feature type="domain" description="Ribosomal RNA small subunit methyltransferase E PUA-like" evidence="14">
    <location>
        <begin position="25"/>
        <end position="69"/>
    </location>
</feature>
<dbReference type="NCBIfam" id="NF008693">
    <property type="entry name" value="PRK11713.2-3"/>
    <property type="match status" value="1"/>
</dbReference>
<dbReference type="PIRSF" id="PIRSF015601">
    <property type="entry name" value="MTase_slr0722"/>
    <property type="match status" value="1"/>
</dbReference>
<dbReference type="Proteomes" id="UP000285376">
    <property type="component" value="Unassembled WGS sequence"/>
</dbReference>
<evidence type="ECO:0000313" key="15">
    <source>
        <dbReference type="EMBL" id="RHW47082.1"/>
    </source>
</evidence>
<gene>
    <name evidence="15" type="ORF">D1832_03565</name>
</gene>
<comment type="caution">
    <text evidence="15">The sequence shown here is derived from an EMBL/GenBank/DDBJ whole genome shotgun (WGS) entry which is preliminary data.</text>
</comment>
<feature type="domain" description="Ribosomal RNA small subunit methyltransferase E methyltransferase" evidence="13">
    <location>
        <begin position="82"/>
        <end position="241"/>
    </location>
</feature>
<evidence type="ECO:0000256" key="11">
    <source>
        <dbReference type="ARBA" id="ARBA00047944"/>
    </source>
</evidence>
<evidence type="ECO:0000313" key="16">
    <source>
        <dbReference type="Proteomes" id="UP000285376"/>
    </source>
</evidence>
<keyword evidence="5 12" id="KW-0963">Cytoplasm</keyword>
<comment type="similarity">
    <text evidence="2 12">Belongs to the RNA methyltransferase RsmE family.</text>
</comment>
<dbReference type="EC" id="2.1.1.193" evidence="3 12"/>
<dbReference type="Gene3D" id="2.40.240.20">
    <property type="entry name" value="Hypothetical PUA domain-like, domain 1"/>
    <property type="match status" value="1"/>
</dbReference>
<evidence type="ECO:0000256" key="3">
    <source>
        <dbReference type="ARBA" id="ARBA00012328"/>
    </source>
</evidence>
<keyword evidence="6 12" id="KW-0698">rRNA processing</keyword>
<dbReference type="InterPro" id="IPR029028">
    <property type="entry name" value="Alpha/beta_knot_MTases"/>
</dbReference>
<dbReference type="GO" id="GO:0070475">
    <property type="term" value="P:rRNA base methylation"/>
    <property type="evidence" value="ECO:0007669"/>
    <property type="project" value="TreeGrafter"/>
</dbReference>
<dbReference type="InterPro" id="IPR029026">
    <property type="entry name" value="tRNA_m1G_MTases_N"/>
</dbReference>
<reference evidence="15 16" key="1">
    <citation type="submission" date="2018-08" db="EMBL/GenBank/DDBJ databases">
        <title>Whole genome sequence analysis of Dermacoccus abyssi bacteria isolated from Deep Mariana trench Micromonospora spp reveals genes involved in the environmental adaptation and production of secondary metabolites.</title>
        <authorList>
            <person name="Abdel-Mageed W.M."/>
            <person name="Lehri B."/>
            <person name="Nouioui I."/>
            <person name="Goodfellow I."/>
            <person name="Jaspars M."/>
            <person name="Karlyshev A."/>
        </authorList>
    </citation>
    <scope>NUCLEOTIDE SEQUENCE [LARGE SCALE GENOMIC DNA]</scope>
    <source>
        <strain evidence="15 16">MT1.1</strain>
    </source>
</reference>
<evidence type="ECO:0000256" key="12">
    <source>
        <dbReference type="PIRNR" id="PIRNR015601"/>
    </source>
</evidence>
<evidence type="ECO:0000256" key="4">
    <source>
        <dbReference type="ARBA" id="ARBA00013673"/>
    </source>
</evidence>
<sequence>MTAHLYFVAPGTLREQMRPEEPVVLGGDEGRHAVTVKRMAVGEEILLADGEGLLAHCVVASTVKSELTALVQTVEREERPAVTFTLVQALAKGDRDLQALEAATELGVDRVVPWQAERSIVQWKVERAAKAHRKWVAQAEAATKQSRQATPPVVDELAAKQTVVRLVEESALTLVLHGDAEVGLSDVTLPDAGDVVLVVGPEGGITPGELDAFAAAGATSVRMGRTVLRSSSAGPAALAALFARSRWS</sequence>
<dbReference type="GO" id="GO:0070042">
    <property type="term" value="F:rRNA (uridine-N3-)-methyltransferase activity"/>
    <property type="evidence" value="ECO:0007669"/>
    <property type="project" value="TreeGrafter"/>
</dbReference>
<dbReference type="Pfam" id="PF20260">
    <property type="entry name" value="PUA_4"/>
    <property type="match status" value="1"/>
</dbReference>
<accession>A0A417Z8W9</accession>
<dbReference type="InterPro" id="IPR046887">
    <property type="entry name" value="RsmE_PUA-like"/>
</dbReference>
<proteinExistence type="inferred from homology"/>
<evidence type="ECO:0000256" key="6">
    <source>
        <dbReference type="ARBA" id="ARBA00022552"/>
    </source>
</evidence>
<evidence type="ECO:0000256" key="8">
    <source>
        <dbReference type="ARBA" id="ARBA00022679"/>
    </source>
</evidence>
<protein>
    <recommendedName>
        <fullName evidence="4 12">Ribosomal RNA small subunit methyltransferase E</fullName>
        <ecNumber evidence="3 12">2.1.1.193</ecNumber>
    </recommendedName>
</protein>
<dbReference type="InterPro" id="IPR046886">
    <property type="entry name" value="RsmE_MTase_dom"/>
</dbReference>
<evidence type="ECO:0000256" key="5">
    <source>
        <dbReference type="ARBA" id="ARBA00022490"/>
    </source>
</evidence>
<dbReference type="PANTHER" id="PTHR30027:SF3">
    <property type="entry name" value="16S RRNA (URACIL(1498)-N(3))-METHYLTRANSFERASE"/>
    <property type="match status" value="1"/>
</dbReference>
<comment type="subcellular location">
    <subcellularLocation>
        <location evidence="1 12">Cytoplasm</location>
    </subcellularLocation>
</comment>
<name>A0A417Z8W9_9MICO</name>
<dbReference type="Gene3D" id="3.40.1280.10">
    <property type="match status" value="1"/>
</dbReference>
<dbReference type="NCBIfam" id="TIGR00046">
    <property type="entry name" value="RsmE family RNA methyltransferase"/>
    <property type="match status" value="1"/>
</dbReference>
<evidence type="ECO:0000256" key="1">
    <source>
        <dbReference type="ARBA" id="ARBA00004496"/>
    </source>
</evidence>
<dbReference type="CDD" id="cd18084">
    <property type="entry name" value="RsmE-like"/>
    <property type="match status" value="1"/>
</dbReference>
<comment type="catalytic activity">
    <reaction evidence="11 12">
        <text>uridine(1498) in 16S rRNA + S-adenosyl-L-methionine = N(3)-methyluridine(1498) in 16S rRNA + S-adenosyl-L-homocysteine + H(+)</text>
        <dbReference type="Rhea" id="RHEA:42920"/>
        <dbReference type="Rhea" id="RHEA-COMP:10283"/>
        <dbReference type="Rhea" id="RHEA-COMP:10284"/>
        <dbReference type="ChEBI" id="CHEBI:15378"/>
        <dbReference type="ChEBI" id="CHEBI:57856"/>
        <dbReference type="ChEBI" id="CHEBI:59789"/>
        <dbReference type="ChEBI" id="CHEBI:65315"/>
        <dbReference type="ChEBI" id="CHEBI:74502"/>
        <dbReference type="EC" id="2.1.1.193"/>
    </reaction>
</comment>
<evidence type="ECO:0000259" key="14">
    <source>
        <dbReference type="Pfam" id="PF20260"/>
    </source>
</evidence>
<dbReference type="GO" id="GO:0005737">
    <property type="term" value="C:cytoplasm"/>
    <property type="evidence" value="ECO:0007669"/>
    <property type="project" value="UniProtKB-SubCell"/>
</dbReference>
<dbReference type="RefSeq" id="WP_118912650.1">
    <property type="nucleotide sequence ID" value="NZ_CBCRVH010000006.1"/>
</dbReference>
<evidence type="ECO:0000259" key="13">
    <source>
        <dbReference type="Pfam" id="PF04452"/>
    </source>
</evidence>
<dbReference type="EMBL" id="QWLM01000003">
    <property type="protein sequence ID" value="RHW47082.1"/>
    <property type="molecule type" value="Genomic_DNA"/>
</dbReference>
<comment type="function">
    <text evidence="10 12">Specifically methylates the N3 position of the uracil ring of uridine 1498 (m3U1498) in 16S rRNA. Acts on the fully assembled 30S ribosomal subunit.</text>
</comment>
<dbReference type="InterPro" id="IPR015947">
    <property type="entry name" value="PUA-like_sf"/>
</dbReference>
<keyword evidence="8 12" id="KW-0808">Transferase</keyword>